<accession>A0A523WAN2</accession>
<dbReference type="PANTHER" id="PTHR30469">
    <property type="entry name" value="MULTIDRUG RESISTANCE PROTEIN MDTA"/>
    <property type="match status" value="1"/>
</dbReference>
<dbReference type="Pfam" id="PF25989">
    <property type="entry name" value="YknX_C"/>
    <property type="match status" value="1"/>
</dbReference>
<dbReference type="Pfam" id="PF25954">
    <property type="entry name" value="Beta-barrel_RND_2"/>
    <property type="match status" value="1"/>
</dbReference>
<dbReference type="AlphaFoldDB" id="A0A523WAN2"/>
<protein>
    <submittedName>
        <fullName evidence="6">Efflux RND transporter periplasmic adaptor subunit</fullName>
    </submittedName>
</protein>
<feature type="domain" description="YknX-like C-terminal permuted SH3-like" evidence="5">
    <location>
        <begin position="397"/>
        <end position="462"/>
    </location>
</feature>
<sequence length="469" mass="51539">MYLRRISAVMLVLTAFCLSGISYSQEKEEVSVPVKVAPVQRGEIAQELSLTADVGPQSSVTIVPKVGGILEEIRVELGDGVKKGQVIAKIEDREYSLGVKQAEAAFSAAETQWNLVKATAETEFLSNLKQVEAALKMAQANLDKIRKGARKEEIERADAAYKQALENAEAMQKDLNRARDNYEKGAISDQQFDRAELQFKVAQAGLQSARANLDLTKKGAREEDVKVVEAQVEQTQAQLKTLESFKEAKSWEAKIKGAEAGAQQAEVALGLAKIRLDDCTTKAPISGMISKRFVDVGAMVGPTQPLVSVVDVDTVKLLTHVNDEDIDLVKSAQRVAVKVDTYLDKVFEVKEINISPAMDPLSRKIEVEIKISNPDYLMKPGMFPRIRLLVQRNNTLLIPKEAVMEKDGRKEVFVVRDARVHLSRISIGLEKDDLVEIMSGLKEGETVVVAGQPSLKDGDKVIIEEGDEG</sequence>
<evidence type="ECO:0000313" key="7">
    <source>
        <dbReference type="Proteomes" id="UP000319130"/>
    </source>
</evidence>
<evidence type="ECO:0000256" key="1">
    <source>
        <dbReference type="ARBA" id="ARBA00009477"/>
    </source>
</evidence>
<comment type="similarity">
    <text evidence="1">Belongs to the membrane fusion protein (MFP) (TC 8.A.1) family.</text>
</comment>
<dbReference type="InterPro" id="IPR006143">
    <property type="entry name" value="RND_pump_MFP"/>
</dbReference>
<dbReference type="Gene3D" id="2.40.50.100">
    <property type="match status" value="2"/>
</dbReference>
<dbReference type="InterPro" id="IPR058792">
    <property type="entry name" value="Beta-barrel_RND_2"/>
</dbReference>
<dbReference type="EMBL" id="SOIZ01000070">
    <property type="protein sequence ID" value="TET64087.1"/>
    <property type="molecule type" value="Genomic_DNA"/>
</dbReference>
<dbReference type="NCBIfam" id="TIGR01730">
    <property type="entry name" value="RND_mfp"/>
    <property type="match status" value="1"/>
</dbReference>
<name>A0A523WAN2_UNCAE</name>
<evidence type="ECO:0000259" key="5">
    <source>
        <dbReference type="Pfam" id="PF25989"/>
    </source>
</evidence>
<dbReference type="GO" id="GO:1990281">
    <property type="term" value="C:efflux pump complex"/>
    <property type="evidence" value="ECO:0007669"/>
    <property type="project" value="TreeGrafter"/>
</dbReference>
<dbReference type="GO" id="GO:0015562">
    <property type="term" value="F:efflux transmembrane transporter activity"/>
    <property type="evidence" value="ECO:0007669"/>
    <property type="project" value="TreeGrafter"/>
</dbReference>
<evidence type="ECO:0000259" key="4">
    <source>
        <dbReference type="Pfam" id="PF25954"/>
    </source>
</evidence>
<feature type="domain" description="YbhG-like alpha-helical hairpin" evidence="3">
    <location>
        <begin position="123"/>
        <end position="243"/>
    </location>
</feature>
<organism evidence="6 7">
    <name type="scientific">Aerophobetes bacterium</name>
    <dbReference type="NCBI Taxonomy" id="2030807"/>
    <lineage>
        <taxon>Bacteria</taxon>
        <taxon>Candidatus Aerophobota</taxon>
    </lineage>
</organism>
<dbReference type="Gene3D" id="1.10.287.470">
    <property type="entry name" value="Helix hairpin bin"/>
    <property type="match status" value="2"/>
</dbReference>
<evidence type="ECO:0000259" key="3">
    <source>
        <dbReference type="Pfam" id="PF25881"/>
    </source>
</evidence>
<feature type="domain" description="CusB-like beta-barrel" evidence="4">
    <location>
        <begin position="320"/>
        <end position="388"/>
    </location>
</feature>
<dbReference type="InterPro" id="IPR058637">
    <property type="entry name" value="YknX-like_C"/>
</dbReference>
<dbReference type="Pfam" id="PF25881">
    <property type="entry name" value="HH_YBHG"/>
    <property type="match status" value="1"/>
</dbReference>
<keyword evidence="2" id="KW-0175">Coiled coil</keyword>
<gene>
    <name evidence="6" type="ORF">E3J48_01585</name>
</gene>
<evidence type="ECO:0000313" key="6">
    <source>
        <dbReference type="EMBL" id="TET64087.1"/>
    </source>
</evidence>
<dbReference type="Proteomes" id="UP000319130">
    <property type="component" value="Unassembled WGS sequence"/>
</dbReference>
<dbReference type="Gene3D" id="2.40.420.20">
    <property type="match status" value="1"/>
</dbReference>
<comment type="caution">
    <text evidence="6">The sequence shown here is derived from an EMBL/GenBank/DDBJ whole genome shotgun (WGS) entry which is preliminary data.</text>
</comment>
<dbReference type="InterPro" id="IPR059052">
    <property type="entry name" value="HH_YbhG-like"/>
</dbReference>
<evidence type="ECO:0000256" key="2">
    <source>
        <dbReference type="SAM" id="Coils"/>
    </source>
</evidence>
<dbReference type="SUPFAM" id="SSF111369">
    <property type="entry name" value="HlyD-like secretion proteins"/>
    <property type="match status" value="3"/>
</dbReference>
<reference evidence="6 7" key="1">
    <citation type="submission" date="2019-03" db="EMBL/GenBank/DDBJ databases">
        <title>Metabolic potential of uncultured bacteria and archaea associated with petroleum seepage in deep-sea sediments.</title>
        <authorList>
            <person name="Dong X."/>
            <person name="Hubert C."/>
        </authorList>
    </citation>
    <scope>NUCLEOTIDE SEQUENCE [LARGE SCALE GENOMIC DNA]</scope>
    <source>
        <strain evidence="6">E29_bin52</strain>
    </source>
</reference>
<proteinExistence type="inferred from homology"/>
<dbReference type="Gene3D" id="2.40.30.170">
    <property type="match status" value="1"/>
</dbReference>
<dbReference type="PRINTS" id="PR01490">
    <property type="entry name" value="RTXTOXIND"/>
</dbReference>
<feature type="coiled-coil region" evidence="2">
    <location>
        <begin position="128"/>
        <end position="185"/>
    </location>
</feature>